<sequence length="127" mass="14133">MTIPDVEINTKDVKHTLVVVKAMAKQGITPRAFFCTSMLDIFSHTCREAEGLIRSQDALKAHIIGLYVSWDDSSCLITMEQVDVEELTITLQATFEDLEVSDKVHSKYITIKGLFDRGLANQAIMGA</sequence>
<keyword evidence="2" id="KW-1185">Reference proteome</keyword>
<name>A0ACB9HSI0_9ASTR</name>
<reference evidence="1 2" key="2">
    <citation type="journal article" date="2022" name="Mol. Ecol. Resour.">
        <title>The genomes of chicory, endive, great burdock and yacon provide insights into Asteraceae paleo-polyploidization history and plant inulin production.</title>
        <authorList>
            <person name="Fan W."/>
            <person name="Wang S."/>
            <person name="Wang H."/>
            <person name="Wang A."/>
            <person name="Jiang F."/>
            <person name="Liu H."/>
            <person name="Zhao H."/>
            <person name="Xu D."/>
            <person name="Zhang Y."/>
        </authorList>
    </citation>
    <scope>NUCLEOTIDE SEQUENCE [LARGE SCALE GENOMIC DNA]</scope>
    <source>
        <strain evidence="2">cv. Yunnan</strain>
        <tissue evidence="1">Leaves</tissue>
    </source>
</reference>
<proteinExistence type="predicted"/>
<dbReference type="Proteomes" id="UP001056120">
    <property type="component" value="Linkage Group LG11"/>
</dbReference>
<organism evidence="1 2">
    <name type="scientific">Smallanthus sonchifolius</name>
    <dbReference type="NCBI Taxonomy" id="185202"/>
    <lineage>
        <taxon>Eukaryota</taxon>
        <taxon>Viridiplantae</taxon>
        <taxon>Streptophyta</taxon>
        <taxon>Embryophyta</taxon>
        <taxon>Tracheophyta</taxon>
        <taxon>Spermatophyta</taxon>
        <taxon>Magnoliopsida</taxon>
        <taxon>eudicotyledons</taxon>
        <taxon>Gunneridae</taxon>
        <taxon>Pentapetalae</taxon>
        <taxon>asterids</taxon>
        <taxon>campanulids</taxon>
        <taxon>Asterales</taxon>
        <taxon>Asteraceae</taxon>
        <taxon>Asteroideae</taxon>
        <taxon>Heliantheae alliance</taxon>
        <taxon>Millerieae</taxon>
        <taxon>Smallanthus</taxon>
    </lineage>
</organism>
<protein>
    <submittedName>
        <fullName evidence="1">Uncharacterized protein</fullName>
    </submittedName>
</protein>
<evidence type="ECO:0000313" key="2">
    <source>
        <dbReference type="Proteomes" id="UP001056120"/>
    </source>
</evidence>
<comment type="caution">
    <text evidence="1">The sequence shown here is derived from an EMBL/GenBank/DDBJ whole genome shotgun (WGS) entry which is preliminary data.</text>
</comment>
<evidence type="ECO:0000313" key="1">
    <source>
        <dbReference type="EMBL" id="KAI3798191.1"/>
    </source>
</evidence>
<gene>
    <name evidence="1" type="ORF">L1987_33460</name>
</gene>
<accession>A0ACB9HSI0</accession>
<reference evidence="2" key="1">
    <citation type="journal article" date="2022" name="Mol. Ecol. Resour.">
        <title>The genomes of chicory, endive, great burdock and yacon provide insights into Asteraceae palaeo-polyploidization history and plant inulin production.</title>
        <authorList>
            <person name="Fan W."/>
            <person name="Wang S."/>
            <person name="Wang H."/>
            <person name="Wang A."/>
            <person name="Jiang F."/>
            <person name="Liu H."/>
            <person name="Zhao H."/>
            <person name="Xu D."/>
            <person name="Zhang Y."/>
        </authorList>
    </citation>
    <scope>NUCLEOTIDE SEQUENCE [LARGE SCALE GENOMIC DNA]</scope>
    <source>
        <strain evidence="2">cv. Yunnan</strain>
    </source>
</reference>
<dbReference type="EMBL" id="CM042028">
    <property type="protein sequence ID" value="KAI3798191.1"/>
    <property type="molecule type" value="Genomic_DNA"/>
</dbReference>